<evidence type="ECO:0000256" key="7">
    <source>
        <dbReference type="ARBA" id="ARBA00023125"/>
    </source>
</evidence>
<dbReference type="InterPro" id="IPR043502">
    <property type="entry name" value="DNA/RNA_pol_sf"/>
</dbReference>
<feature type="domain" description="DNA-directed DNA polymerase family B mitochondria/virus" evidence="9">
    <location>
        <begin position="603"/>
        <end position="707"/>
    </location>
</feature>
<dbReference type="Gene3D" id="3.30.420.10">
    <property type="entry name" value="Ribonuclease H-like superfamily/Ribonuclease H"/>
    <property type="match status" value="1"/>
</dbReference>
<keyword evidence="7" id="KW-0238">DNA-binding</keyword>
<evidence type="ECO:0000313" key="10">
    <source>
        <dbReference type="EMBL" id="CAH1997750.1"/>
    </source>
</evidence>
<dbReference type="PANTHER" id="PTHR33568">
    <property type="entry name" value="DNA POLYMERASE"/>
    <property type="match status" value="1"/>
</dbReference>
<dbReference type="InterPro" id="IPR004868">
    <property type="entry name" value="DNA-dir_DNA_pol_B_mt/vir"/>
</dbReference>
<evidence type="ECO:0000256" key="4">
    <source>
        <dbReference type="ARBA" id="ARBA00022695"/>
    </source>
</evidence>
<reference evidence="10" key="1">
    <citation type="submission" date="2022-03" db="EMBL/GenBank/DDBJ databases">
        <authorList>
            <person name="Sayadi A."/>
        </authorList>
    </citation>
    <scope>NUCLEOTIDE SEQUENCE</scope>
</reference>
<protein>
    <recommendedName>
        <fullName evidence="2">DNA-directed DNA polymerase</fullName>
        <ecNumber evidence="2">2.7.7.7</ecNumber>
    </recommendedName>
</protein>
<keyword evidence="11" id="KW-1185">Reference proteome</keyword>
<dbReference type="Gene3D" id="3.90.1600.10">
    <property type="entry name" value="Palm domain of DNA polymerase"/>
    <property type="match status" value="3"/>
</dbReference>
<dbReference type="InterPro" id="IPR012337">
    <property type="entry name" value="RNaseH-like_sf"/>
</dbReference>
<dbReference type="SUPFAM" id="SSF53098">
    <property type="entry name" value="Ribonuclease H-like"/>
    <property type="match status" value="1"/>
</dbReference>
<comment type="similarity">
    <text evidence="1">Belongs to the DNA polymerase type-B family.</text>
</comment>
<dbReference type="Gene3D" id="1.10.287.690">
    <property type="entry name" value="Helix hairpin bin"/>
    <property type="match status" value="3"/>
</dbReference>
<keyword evidence="3" id="KW-0808">Transferase</keyword>
<name>A0A9P0LJ30_ACAOB</name>
<feature type="domain" description="DNA-directed DNA polymerase family B mitochondria/virus" evidence="9">
    <location>
        <begin position="300"/>
        <end position="404"/>
    </location>
</feature>
<dbReference type="GO" id="GO:0006260">
    <property type="term" value="P:DNA replication"/>
    <property type="evidence" value="ECO:0007669"/>
    <property type="project" value="UniProtKB-KW"/>
</dbReference>
<proteinExistence type="inferred from homology"/>
<evidence type="ECO:0000256" key="6">
    <source>
        <dbReference type="ARBA" id="ARBA00022932"/>
    </source>
</evidence>
<dbReference type="SUPFAM" id="SSF56672">
    <property type="entry name" value="DNA/RNA polymerases"/>
    <property type="match status" value="3"/>
</dbReference>
<dbReference type="InterPro" id="IPR023211">
    <property type="entry name" value="DNA_pol_palm_dom_sf"/>
</dbReference>
<evidence type="ECO:0000256" key="2">
    <source>
        <dbReference type="ARBA" id="ARBA00012417"/>
    </source>
</evidence>
<organism evidence="10 11">
    <name type="scientific">Acanthoscelides obtectus</name>
    <name type="common">Bean weevil</name>
    <name type="synonym">Bruchus obtectus</name>
    <dbReference type="NCBI Taxonomy" id="200917"/>
    <lineage>
        <taxon>Eukaryota</taxon>
        <taxon>Metazoa</taxon>
        <taxon>Ecdysozoa</taxon>
        <taxon>Arthropoda</taxon>
        <taxon>Hexapoda</taxon>
        <taxon>Insecta</taxon>
        <taxon>Pterygota</taxon>
        <taxon>Neoptera</taxon>
        <taxon>Endopterygota</taxon>
        <taxon>Coleoptera</taxon>
        <taxon>Polyphaga</taxon>
        <taxon>Cucujiformia</taxon>
        <taxon>Chrysomeloidea</taxon>
        <taxon>Chrysomelidae</taxon>
        <taxon>Bruchinae</taxon>
        <taxon>Bruchini</taxon>
        <taxon>Acanthoscelides</taxon>
    </lineage>
</organism>
<dbReference type="GO" id="GO:0003887">
    <property type="term" value="F:DNA-directed DNA polymerase activity"/>
    <property type="evidence" value="ECO:0007669"/>
    <property type="project" value="UniProtKB-KW"/>
</dbReference>
<keyword evidence="6" id="KW-0239">DNA-directed DNA polymerase</keyword>
<dbReference type="GO" id="GO:0000166">
    <property type="term" value="F:nucleotide binding"/>
    <property type="evidence" value="ECO:0007669"/>
    <property type="project" value="InterPro"/>
</dbReference>
<comment type="caution">
    <text evidence="10">The sequence shown here is derived from an EMBL/GenBank/DDBJ whole genome shotgun (WGS) entry which is preliminary data.</text>
</comment>
<dbReference type="GO" id="GO:0003677">
    <property type="term" value="F:DNA binding"/>
    <property type="evidence" value="ECO:0007669"/>
    <property type="project" value="UniProtKB-KW"/>
</dbReference>
<dbReference type="InterPro" id="IPR036397">
    <property type="entry name" value="RNaseH_sf"/>
</dbReference>
<dbReference type="Pfam" id="PF03175">
    <property type="entry name" value="DNA_pol_B_2"/>
    <property type="match status" value="4"/>
</dbReference>
<keyword evidence="4" id="KW-0548">Nucleotidyltransferase</keyword>
<dbReference type="OrthoDB" id="8196304at2759"/>
<evidence type="ECO:0000313" key="11">
    <source>
        <dbReference type="Proteomes" id="UP001152888"/>
    </source>
</evidence>
<dbReference type="EMBL" id="CAKOFQ010007302">
    <property type="protein sequence ID" value="CAH1997750.1"/>
    <property type="molecule type" value="Genomic_DNA"/>
</dbReference>
<accession>A0A9P0LJ30</accession>
<feature type="domain" description="DNA-directed DNA polymerase family B mitochondria/virus" evidence="9">
    <location>
        <begin position="906"/>
        <end position="1010"/>
    </location>
</feature>
<dbReference type="PANTHER" id="PTHR33568:SF3">
    <property type="entry name" value="DNA-DIRECTED DNA POLYMERASE"/>
    <property type="match status" value="1"/>
</dbReference>
<evidence type="ECO:0000259" key="9">
    <source>
        <dbReference type="Pfam" id="PF03175"/>
    </source>
</evidence>
<evidence type="ECO:0000256" key="1">
    <source>
        <dbReference type="ARBA" id="ARBA00005755"/>
    </source>
</evidence>
<evidence type="ECO:0000256" key="5">
    <source>
        <dbReference type="ARBA" id="ARBA00022705"/>
    </source>
</evidence>
<dbReference type="AlphaFoldDB" id="A0A9P0LJ30"/>
<comment type="catalytic activity">
    <reaction evidence="8">
        <text>DNA(n) + a 2'-deoxyribonucleoside 5'-triphosphate = DNA(n+1) + diphosphate</text>
        <dbReference type="Rhea" id="RHEA:22508"/>
        <dbReference type="Rhea" id="RHEA-COMP:17339"/>
        <dbReference type="Rhea" id="RHEA-COMP:17340"/>
        <dbReference type="ChEBI" id="CHEBI:33019"/>
        <dbReference type="ChEBI" id="CHEBI:61560"/>
        <dbReference type="ChEBI" id="CHEBI:173112"/>
        <dbReference type="EC" id="2.7.7.7"/>
    </reaction>
</comment>
<evidence type="ECO:0000256" key="3">
    <source>
        <dbReference type="ARBA" id="ARBA00022679"/>
    </source>
</evidence>
<feature type="domain" description="DNA-directed DNA polymerase family B mitochondria/virus" evidence="9">
    <location>
        <begin position="31"/>
        <end position="180"/>
    </location>
</feature>
<gene>
    <name evidence="10" type="ORF">ACAOBT_LOCUS23945</name>
</gene>
<sequence length="1160" mass="134079">MSIAGRREKTSLYPNVIMRGTKLILMEVGNVKFLDSLNYFPMPLTALPKAFDLKELKKGYFPHLFNTLAHQNYVGPIPALDFYDPDHLKEDAREKLLKWHGERQAEGYVFDFQKEIVEYCISDVEILTQACLKFRDLMKTETTVDPFQESTTIASCCNKVFRRNFLKPETIGILPNQNLYHPVLPSKMNNKLMFVNCQKCGEDFVREECQHSIQERSLKGTWVIEEVLKAIEKGYQIIETYEIWEYDTIQLSKDQEGLFSGMMNKFLQIKQQASGWPKHCLTDEEKNRYIDAFLDREDIKLEFSKIIENPCLRSLAKLMLNSFWGKFAQKENQNKTSIVRDCGEFFDMLTNPSIHVNTVLPVNEETLLITWEFREEAYDVSSTVNVVLASYVTALARLKLYSFLEKVEERAVYVDTDSCIYISRKGLDDISTGDFIGDMTDELNGGFISEFVSGGPKNYAYKYTTLSGEEQIVCKILPNQNLYHPVLPSKMNNKLMFVNCQKCGEDFVREECQHSIQERSLKGTWVIEEVLKAIEKGYQIIETYEIWEYDTIQLSKDQEGLFSGMMNKFLQIKQQASGWPKHCLTDEEKNRYIDAFLDREDIKLEFSKIIENPCLRSLAKLMLNSFWGKFAQKENQNKTSIVRDCGEFFDMLTNPSIHVNTVLPVNEETLLITWEFREEAYDVSSTVNVVLASYVTALARLKLYSFLEKVEERAVYVDTDSCIYISRKGLDDISTGDFIGDMTDELNGGFISEFVSGGPKNYAYKYTTLSGEEQIVCKILPNQNLYHPVLPSKMNNKLMFVNCQKCGEDFVREECQHSIQERSLKGTWVIEEVLKAIEKGYQIIETYEIWEYDTIQLSKDQEGLFSGMMNKFLQIKQQASGWPKHCLTDEEKNRYIDAFLDREDIKLEFSKIIENPCLRSLAKLMLNSFWGKFAQKENQNKTSIVRDCGEFFDMLTNPSIHVNTVLPVNEETLLITWEFREEAYDVSSTVNVVLASYVTALARLKLYSFLEKVEERAVYVDTDSCIYISRKGLDDISTGDFIGDMTDELNGGFISEFVSGGPKNYAYKYTTLSGEEQIVCKVKGISLNYKASQVVNFEKIKDMVLKKSDPVSVLSRQLRRTREHAVVTVEFPKVYKITSMKRKFYEDHTSVPFGFKKIKY</sequence>
<dbReference type="Proteomes" id="UP001152888">
    <property type="component" value="Unassembled WGS sequence"/>
</dbReference>
<dbReference type="EC" id="2.7.7.7" evidence="2"/>
<evidence type="ECO:0000256" key="8">
    <source>
        <dbReference type="ARBA" id="ARBA00049244"/>
    </source>
</evidence>
<keyword evidence="5" id="KW-0235">DNA replication</keyword>
<dbReference type="GO" id="GO:0042575">
    <property type="term" value="C:DNA polymerase complex"/>
    <property type="evidence" value="ECO:0007669"/>
    <property type="project" value="UniProtKB-ARBA"/>
</dbReference>